<keyword evidence="2" id="KW-1185">Reference proteome</keyword>
<dbReference type="STRING" id="1915.SLINC_0116"/>
<dbReference type="AlphaFoldDB" id="A0A1B1M148"/>
<gene>
    <name evidence="1" type="ORF">SLINC_0116</name>
</gene>
<organism evidence="1 2">
    <name type="scientific">Streptomyces lincolnensis</name>
    <dbReference type="NCBI Taxonomy" id="1915"/>
    <lineage>
        <taxon>Bacteria</taxon>
        <taxon>Bacillati</taxon>
        <taxon>Actinomycetota</taxon>
        <taxon>Actinomycetes</taxon>
        <taxon>Kitasatosporales</taxon>
        <taxon>Streptomycetaceae</taxon>
        <taxon>Streptomyces</taxon>
    </lineage>
</organism>
<name>A0A1B1M148_STRLN</name>
<dbReference type="PATRIC" id="fig|1915.4.peg.159"/>
<reference evidence="1 2" key="1">
    <citation type="submission" date="2016-07" db="EMBL/GenBank/DDBJ databases">
        <title>Enhancement of antibiotic productionsby engineered nitrateutilization in actinobacteria.</title>
        <authorList>
            <person name="Meng S.C."/>
        </authorList>
    </citation>
    <scope>NUCLEOTIDE SEQUENCE [LARGE SCALE GENOMIC DNA]</scope>
    <source>
        <strain evidence="1 2">NRRL 2936</strain>
    </source>
</reference>
<protein>
    <submittedName>
        <fullName evidence="1">Uncharacterized protein</fullName>
    </submittedName>
</protein>
<dbReference type="Proteomes" id="UP000092598">
    <property type="component" value="Chromosome"/>
</dbReference>
<dbReference type="KEGG" id="sls:SLINC_0116"/>
<dbReference type="EMBL" id="CP016438">
    <property type="protein sequence ID" value="ANS62340.1"/>
    <property type="molecule type" value="Genomic_DNA"/>
</dbReference>
<proteinExistence type="predicted"/>
<accession>A0A1B1M148</accession>
<sequence length="106" mass="11252">MAAARLDGMNGDEQLLNGHVYGADHDAPDPGPLPHRTYAALVGGPLDGLLLDIHGWRTEEVDDGVALSTELSRCPGGRALYGPRPGEPRAHGPGVACRFYYYGDTP</sequence>
<evidence type="ECO:0000313" key="1">
    <source>
        <dbReference type="EMBL" id="ANS62340.1"/>
    </source>
</evidence>
<evidence type="ECO:0000313" key="2">
    <source>
        <dbReference type="Proteomes" id="UP000092598"/>
    </source>
</evidence>